<dbReference type="OrthoDB" id="9807602at2"/>
<protein>
    <submittedName>
        <fullName evidence="1">Uncharacterized protein</fullName>
    </submittedName>
</protein>
<gene>
    <name evidence="1" type="ORF">HMPREF9441_03362</name>
</gene>
<reference evidence="1 2" key="1">
    <citation type="submission" date="2011-03" db="EMBL/GenBank/DDBJ databases">
        <authorList>
            <person name="Weinstock G."/>
            <person name="Sodergren E."/>
            <person name="Clifton S."/>
            <person name="Fulton L."/>
            <person name="Fulton B."/>
            <person name="Courtney L."/>
            <person name="Fronick C."/>
            <person name="Harrison M."/>
            <person name="Strong C."/>
            <person name="Farmer C."/>
            <person name="Delahaunty K."/>
            <person name="Markovic C."/>
            <person name="Hall O."/>
            <person name="Minx P."/>
            <person name="Tomlinson C."/>
            <person name="Mitreva M."/>
            <person name="Hou S."/>
            <person name="Chen J."/>
            <person name="Wollam A."/>
            <person name="Pepin K.H."/>
            <person name="Johnson M."/>
            <person name="Bhonagiri V."/>
            <person name="Zhang X."/>
            <person name="Suruliraj S."/>
            <person name="Warren W."/>
            <person name="Chinwalla A."/>
            <person name="Mardis E.R."/>
            <person name="Wilson R.K."/>
        </authorList>
    </citation>
    <scope>NUCLEOTIDE SEQUENCE [LARGE SCALE GENOMIC DNA]</scope>
    <source>
        <strain evidence="1 2">YIT 11840</strain>
    </source>
</reference>
<proteinExistence type="predicted"/>
<evidence type="ECO:0000313" key="1">
    <source>
        <dbReference type="EMBL" id="EHG98843.1"/>
    </source>
</evidence>
<dbReference type="AlphaFoldDB" id="G5SVI8"/>
<organism evidence="1 2">
    <name type="scientific">Paraprevotella clara YIT 11840</name>
    <dbReference type="NCBI Taxonomy" id="762968"/>
    <lineage>
        <taxon>Bacteria</taxon>
        <taxon>Pseudomonadati</taxon>
        <taxon>Bacteroidota</taxon>
        <taxon>Bacteroidia</taxon>
        <taxon>Bacteroidales</taxon>
        <taxon>Prevotellaceae</taxon>
        <taxon>Paraprevotella</taxon>
    </lineage>
</organism>
<name>G5SVI8_9BACT</name>
<accession>G5SVI8</accession>
<sequence length="427" mass="49103">MGVACLVFSLNEMPCGVYFLMTRVASTNIIHGRNRKNMRRTLIVSWAVVVALCASAQKPQEIKGIVEEAHDSLWYAGQVKAWQREVDADEQDEKAWRNLFEAAWGLNSCSRGKNDGGIPRILERMERAIPETYTYNICAYRASQGPDNKFAEKAMTLLPDDISDRGYDAVLGYLWMMGETDGTGWKAGLFNDILRRQYEHGKYPSFILRFGYNQLQGMAEGGLFFGNGDAELFDKLMLQRAMRVHTDKVVVVIPFLSIRSYRDALCRQLGIPPFPGREVRTEEEFKAAVQEMVKYVIRESGRPAYFSPGSQWAVQGIARKLYNEGLVYRYSEEPYDNVSAAQRHVERDYHFDYLTEPAFRVETWWSGSEMLLLNYTVMLGPLVQSYRESGNQERADWLYRILKASVENGGFSAAKKKEYLDYLEKWR</sequence>
<keyword evidence="2" id="KW-1185">Reference proteome</keyword>
<evidence type="ECO:0000313" key="2">
    <source>
        <dbReference type="Proteomes" id="UP000003598"/>
    </source>
</evidence>
<dbReference type="eggNOG" id="COG1262">
    <property type="taxonomic scope" value="Bacteria"/>
</dbReference>
<dbReference type="EMBL" id="AFFY01000054">
    <property type="protein sequence ID" value="EHG98843.1"/>
    <property type="molecule type" value="Genomic_DNA"/>
</dbReference>
<dbReference type="STRING" id="762968.HMPREF9441_03362"/>
<dbReference type="HOGENOM" id="CLU_057082_0_0_10"/>
<dbReference type="PATRIC" id="fig|762968.3.peg.2969"/>
<comment type="caution">
    <text evidence="1">The sequence shown here is derived from an EMBL/GenBank/DDBJ whole genome shotgun (WGS) entry which is preliminary data.</text>
</comment>
<dbReference type="Proteomes" id="UP000003598">
    <property type="component" value="Unassembled WGS sequence"/>
</dbReference>